<dbReference type="GO" id="GO:1990961">
    <property type="term" value="P:xenobiotic detoxification by transmembrane export across the plasma membrane"/>
    <property type="evidence" value="ECO:0007669"/>
    <property type="project" value="UniProtKB-ARBA"/>
</dbReference>
<gene>
    <name evidence="12" type="ORF">IZ6_23260</name>
</gene>
<dbReference type="FunFam" id="1.10.3730.20:FF:000001">
    <property type="entry name" value="Quaternary ammonium compound resistance transporter SugE"/>
    <property type="match status" value="1"/>
</dbReference>
<keyword evidence="5 11" id="KW-1133">Transmembrane helix</keyword>
<organism evidence="12 13">
    <name type="scientific">Terrihabitans soli</name>
    <dbReference type="NCBI Taxonomy" id="708113"/>
    <lineage>
        <taxon>Bacteria</taxon>
        <taxon>Pseudomonadati</taxon>
        <taxon>Pseudomonadota</taxon>
        <taxon>Alphaproteobacteria</taxon>
        <taxon>Hyphomicrobiales</taxon>
        <taxon>Terrihabitans</taxon>
    </lineage>
</organism>
<proteinExistence type="inferred from homology"/>
<keyword evidence="4 9" id="KW-0812">Transmembrane</keyword>
<protein>
    <recommendedName>
        <fullName evidence="8">Guanidinium exporter</fullName>
    </recommendedName>
</protein>
<evidence type="ECO:0000313" key="12">
    <source>
        <dbReference type="EMBL" id="BCJ91591.1"/>
    </source>
</evidence>
<dbReference type="EMBL" id="AP023361">
    <property type="protein sequence ID" value="BCJ91591.1"/>
    <property type="molecule type" value="Genomic_DNA"/>
</dbReference>
<reference evidence="12 13" key="1">
    <citation type="submission" date="2020-08" db="EMBL/GenBank/DDBJ databases">
        <title>Genome sequence of Rhizobiales bacterium strain IZ6.</title>
        <authorList>
            <person name="Nakai R."/>
            <person name="Naganuma T."/>
        </authorList>
    </citation>
    <scope>NUCLEOTIDE SEQUENCE [LARGE SCALE GENOMIC DNA]</scope>
    <source>
        <strain evidence="12 13">IZ6</strain>
    </source>
</reference>
<feature type="transmembrane region" description="Helical" evidence="11">
    <location>
        <begin position="57"/>
        <end position="78"/>
    </location>
</feature>
<feature type="region of interest" description="Disordered" evidence="10">
    <location>
        <begin position="100"/>
        <end position="124"/>
    </location>
</feature>
<sequence length="124" mass="13223">MAWVILVLAGALEIVWAYFMKQSHGFTRLTPALITLLTMAGSFGLLAVAMRTLPLGTAYTIWTGIGALGAFAVGVFVLGEAAGGLRLFAASPDPVRSCSHETGDVLGRKKSTHKTRTDLQMRTK</sequence>
<comment type="subcellular location">
    <subcellularLocation>
        <location evidence="1 9">Cell membrane</location>
        <topology evidence="1 9">Multi-pass membrane protein</topology>
    </subcellularLocation>
</comment>
<dbReference type="SUPFAM" id="SSF103481">
    <property type="entry name" value="Multidrug resistance efflux transporter EmrE"/>
    <property type="match status" value="1"/>
</dbReference>
<dbReference type="GO" id="GO:0022857">
    <property type="term" value="F:transmembrane transporter activity"/>
    <property type="evidence" value="ECO:0007669"/>
    <property type="project" value="InterPro"/>
</dbReference>
<evidence type="ECO:0000256" key="1">
    <source>
        <dbReference type="ARBA" id="ARBA00004651"/>
    </source>
</evidence>
<keyword evidence="6 11" id="KW-0472">Membrane</keyword>
<evidence type="ECO:0000256" key="5">
    <source>
        <dbReference type="ARBA" id="ARBA00022989"/>
    </source>
</evidence>
<evidence type="ECO:0000256" key="9">
    <source>
        <dbReference type="RuleBase" id="RU003942"/>
    </source>
</evidence>
<feature type="transmembrane region" description="Helical" evidence="11">
    <location>
        <begin position="33"/>
        <end position="50"/>
    </location>
</feature>
<evidence type="ECO:0000256" key="4">
    <source>
        <dbReference type="ARBA" id="ARBA00022692"/>
    </source>
</evidence>
<dbReference type="PANTHER" id="PTHR30561">
    <property type="entry name" value="SMR FAMILY PROTON-DEPENDENT DRUG EFFLUX TRANSPORTER SUGE"/>
    <property type="match status" value="1"/>
</dbReference>
<feature type="compositionally biased region" description="Basic and acidic residues" evidence="10">
    <location>
        <begin position="115"/>
        <end position="124"/>
    </location>
</feature>
<dbReference type="InterPro" id="IPR000390">
    <property type="entry name" value="Small_drug/metabolite_transptr"/>
</dbReference>
<evidence type="ECO:0000313" key="13">
    <source>
        <dbReference type="Proteomes" id="UP000515317"/>
    </source>
</evidence>
<accession>A0A6S6QX28</accession>
<dbReference type="InterPro" id="IPR037185">
    <property type="entry name" value="EmrE-like"/>
</dbReference>
<comment type="similarity">
    <text evidence="7">Belongs to the drug/metabolite transporter (DMT) superfamily. Small multidrug resistance (SMR) (TC 2.A.7.1) family. Gdx/SugE subfamily.</text>
</comment>
<evidence type="ECO:0000256" key="11">
    <source>
        <dbReference type="SAM" id="Phobius"/>
    </source>
</evidence>
<dbReference type="KEGG" id="tso:IZ6_23260"/>
<dbReference type="Pfam" id="PF00893">
    <property type="entry name" value="Multi_Drug_Res"/>
    <property type="match status" value="1"/>
</dbReference>
<keyword evidence="2" id="KW-0813">Transport</keyword>
<evidence type="ECO:0000256" key="6">
    <source>
        <dbReference type="ARBA" id="ARBA00023136"/>
    </source>
</evidence>
<dbReference type="Gene3D" id="1.10.3730.20">
    <property type="match status" value="1"/>
</dbReference>
<keyword evidence="13" id="KW-1185">Reference proteome</keyword>
<keyword evidence="3" id="KW-1003">Cell membrane</keyword>
<name>A0A6S6QX28_9HYPH</name>
<evidence type="ECO:0000256" key="8">
    <source>
        <dbReference type="ARBA" id="ARBA00039168"/>
    </source>
</evidence>
<evidence type="ECO:0000256" key="2">
    <source>
        <dbReference type="ARBA" id="ARBA00022448"/>
    </source>
</evidence>
<dbReference type="PANTHER" id="PTHR30561:SF0">
    <property type="entry name" value="GUANIDINIUM EXPORTER"/>
    <property type="match status" value="1"/>
</dbReference>
<evidence type="ECO:0000256" key="10">
    <source>
        <dbReference type="SAM" id="MobiDB-lite"/>
    </source>
</evidence>
<dbReference type="Proteomes" id="UP000515317">
    <property type="component" value="Chromosome"/>
</dbReference>
<evidence type="ECO:0000256" key="7">
    <source>
        <dbReference type="ARBA" id="ARBA00038151"/>
    </source>
</evidence>
<dbReference type="InterPro" id="IPR045324">
    <property type="entry name" value="Small_multidrug_res"/>
</dbReference>
<dbReference type="GO" id="GO:0005886">
    <property type="term" value="C:plasma membrane"/>
    <property type="evidence" value="ECO:0007669"/>
    <property type="project" value="UniProtKB-SubCell"/>
</dbReference>
<evidence type="ECO:0000256" key="3">
    <source>
        <dbReference type="ARBA" id="ARBA00022475"/>
    </source>
</evidence>
<dbReference type="AlphaFoldDB" id="A0A6S6QX28"/>